<dbReference type="GO" id="GO:0006623">
    <property type="term" value="P:protein targeting to vacuole"/>
    <property type="evidence" value="ECO:0000318"/>
    <property type="project" value="GO_Central"/>
</dbReference>
<dbReference type="SUPFAM" id="SSF57903">
    <property type="entry name" value="FYVE/PHD zinc finger"/>
    <property type="match status" value="1"/>
</dbReference>
<evidence type="ECO:0000256" key="2">
    <source>
        <dbReference type="ARBA" id="ARBA00022771"/>
    </source>
</evidence>
<dbReference type="PANTHER" id="PTHR47794">
    <property type="entry name" value="VACUOLAR PROTEIN SORTING-ASSOCIATED PROTEIN 27"/>
    <property type="match status" value="1"/>
</dbReference>
<evidence type="ECO:0000313" key="5">
    <source>
        <dbReference type="RefSeq" id="XP_018824106.2"/>
    </source>
</evidence>
<dbReference type="InterPro" id="IPR017455">
    <property type="entry name" value="Znf_FYVE-rel"/>
</dbReference>
<dbReference type="Gene3D" id="3.30.40.10">
    <property type="entry name" value="Zinc/RING finger domain, C3HC4 (zinc finger)"/>
    <property type="match status" value="1"/>
</dbReference>
<dbReference type="InterPro" id="IPR011011">
    <property type="entry name" value="Znf_FYVE_PHD"/>
</dbReference>
<dbReference type="InterPro" id="IPR002110">
    <property type="entry name" value="Ankyrin_rpt"/>
</dbReference>
<dbReference type="STRING" id="51240.A0A2I4EXH8"/>
<dbReference type="GO" id="GO:0043328">
    <property type="term" value="P:protein transport to vacuole involved in ubiquitin-dependent protein catabolic process via the multivesicular body sorting pathway"/>
    <property type="evidence" value="ECO:0000318"/>
    <property type="project" value="GO_Central"/>
</dbReference>
<organism evidence="4 5">
    <name type="scientific">Juglans regia</name>
    <name type="common">English walnut</name>
    <dbReference type="NCBI Taxonomy" id="51240"/>
    <lineage>
        <taxon>Eukaryota</taxon>
        <taxon>Viridiplantae</taxon>
        <taxon>Streptophyta</taxon>
        <taxon>Embryophyta</taxon>
        <taxon>Tracheophyta</taxon>
        <taxon>Spermatophyta</taxon>
        <taxon>Magnoliopsida</taxon>
        <taxon>eudicotyledons</taxon>
        <taxon>Gunneridae</taxon>
        <taxon>Pentapetalae</taxon>
        <taxon>rosids</taxon>
        <taxon>fabids</taxon>
        <taxon>Fagales</taxon>
        <taxon>Juglandaceae</taxon>
        <taxon>Juglans</taxon>
    </lineage>
</organism>
<dbReference type="SMART" id="SM00248">
    <property type="entry name" value="ANK"/>
    <property type="match status" value="2"/>
</dbReference>
<dbReference type="AlphaFoldDB" id="A0A2I4EXH8"/>
<dbReference type="PANTHER" id="PTHR47794:SF1">
    <property type="entry name" value="VACUOLAR PROTEIN SORTING-ASSOCIATED PROTEIN 27"/>
    <property type="match status" value="1"/>
</dbReference>
<keyword evidence="1" id="KW-0479">Metal-binding</keyword>
<dbReference type="Gene3D" id="1.25.40.20">
    <property type="entry name" value="Ankyrin repeat-containing domain"/>
    <property type="match status" value="1"/>
</dbReference>
<dbReference type="SUPFAM" id="SSF48403">
    <property type="entry name" value="Ankyrin repeat"/>
    <property type="match status" value="1"/>
</dbReference>
<keyword evidence="3" id="KW-0862">Zinc</keyword>
<dbReference type="PROSITE" id="PS50178">
    <property type="entry name" value="ZF_FYVE"/>
    <property type="match status" value="1"/>
</dbReference>
<dbReference type="GO" id="GO:0043130">
    <property type="term" value="F:ubiquitin binding"/>
    <property type="evidence" value="ECO:0000318"/>
    <property type="project" value="GO_Central"/>
</dbReference>
<dbReference type="GO" id="GO:0033565">
    <property type="term" value="C:ESCRT-0 complex"/>
    <property type="evidence" value="ECO:0000318"/>
    <property type="project" value="GO_Central"/>
</dbReference>
<dbReference type="CDD" id="cd15760">
    <property type="entry name" value="FYVE_scVPS27p_like"/>
    <property type="match status" value="1"/>
</dbReference>
<gene>
    <name evidence="5" type="primary">LOC108993581</name>
</gene>
<evidence type="ECO:0000313" key="4">
    <source>
        <dbReference type="Proteomes" id="UP000235220"/>
    </source>
</evidence>
<keyword evidence="2" id="KW-0863">Zinc-finger</keyword>
<dbReference type="GO" id="GO:0032266">
    <property type="term" value="F:phosphatidylinositol-3-phosphate binding"/>
    <property type="evidence" value="ECO:0000318"/>
    <property type="project" value="GO_Central"/>
</dbReference>
<sequence length="339" mass="37733">MSSEPPPFQEAARCDVCKCSFNTFRRRHHCRSCGRTLCSEHSSNQMALPQFGIHSFVRVCADCFNHSSRSGNDNPQASLDGVDRVTDTVSKLDISADVDSKARPTDEHRSVSVISECKCGMPLCICEAPGPPADALPLQRKIASNITPQTNPKPKKVDTIPRNRGATSSNKLSSVFNLGQVTNGTLNEPQMDYEPNGEGLREAIKNGDTAAVKKLLSEGVDANYRDKQGLSLLHLAALFNQTDIVFILMECGASMDYKNAQGETPLDCAPATLQYKMRKKMEEGNFGEEDEVFDERERERERERRTLSFCPNISRGNKSTKHGNWLPPLAHRNKMRTKR</sequence>
<dbReference type="Proteomes" id="UP000235220">
    <property type="component" value="Chromosome 1"/>
</dbReference>
<dbReference type="FunCoup" id="A0A2I4EXH8">
    <property type="interactions" value="1298"/>
</dbReference>
<dbReference type="Gramene" id="Jr01_24090_p1">
    <property type="protein sequence ID" value="cds.Jr01_24090_p1"/>
    <property type="gene ID" value="Jr01_24090"/>
</dbReference>
<dbReference type="InterPro" id="IPR000306">
    <property type="entry name" value="Znf_FYVE"/>
</dbReference>
<dbReference type="InterPro" id="IPR013083">
    <property type="entry name" value="Znf_RING/FYVE/PHD"/>
</dbReference>
<dbReference type="GeneID" id="108993581"/>
<dbReference type="Pfam" id="PF12796">
    <property type="entry name" value="Ank_2"/>
    <property type="match status" value="1"/>
</dbReference>
<dbReference type="Pfam" id="PF01363">
    <property type="entry name" value="FYVE"/>
    <property type="match status" value="1"/>
</dbReference>
<reference evidence="5" key="1">
    <citation type="submission" date="2025-08" db="UniProtKB">
        <authorList>
            <consortium name="RefSeq"/>
        </authorList>
    </citation>
    <scope>IDENTIFICATION</scope>
    <source>
        <tissue evidence="5">Leaves</tissue>
    </source>
</reference>
<dbReference type="GO" id="GO:0008270">
    <property type="term" value="F:zinc ion binding"/>
    <property type="evidence" value="ECO:0007669"/>
    <property type="project" value="UniProtKB-KW"/>
</dbReference>
<dbReference type="PROSITE" id="PS50088">
    <property type="entry name" value="ANK_REPEAT"/>
    <property type="match status" value="1"/>
</dbReference>
<dbReference type="SMART" id="SM00064">
    <property type="entry name" value="FYVE"/>
    <property type="match status" value="1"/>
</dbReference>
<proteinExistence type="predicted"/>
<dbReference type="PROSITE" id="PS50297">
    <property type="entry name" value="ANK_REP_REGION"/>
    <property type="match status" value="1"/>
</dbReference>
<name>A0A2I4EXH8_JUGRE</name>
<evidence type="ECO:0000256" key="3">
    <source>
        <dbReference type="ARBA" id="ARBA00022833"/>
    </source>
</evidence>
<dbReference type="InterPro" id="IPR036770">
    <property type="entry name" value="Ankyrin_rpt-contain_sf"/>
</dbReference>
<dbReference type="RefSeq" id="XP_018824106.2">
    <property type="nucleotide sequence ID" value="XM_018968561.2"/>
</dbReference>
<evidence type="ECO:0000256" key="1">
    <source>
        <dbReference type="ARBA" id="ARBA00022723"/>
    </source>
</evidence>
<protein>
    <submittedName>
        <fullName evidence="5">1-phosphatidylinositol 3-phosphate 5-kinase isoform X1</fullName>
    </submittedName>
</protein>
<keyword evidence="4" id="KW-1185">Reference proteome</keyword>
<dbReference type="KEGG" id="jre:108993581"/>
<accession>A0A2I4EXH8</accession>
<dbReference type="OrthoDB" id="194358at2759"/>